<organism evidence="5 6">
    <name type="scientific">Aspergillus lucknowensis</name>
    <dbReference type="NCBI Taxonomy" id="176173"/>
    <lineage>
        <taxon>Eukaryota</taxon>
        <taxon>Fungi</taxon>
        <taxon>Dikarya</taxon>
        <taxon>Ascomycota</taxon>
        <taxon>Pezizomycotina</taxon>
        <taxon>Eurotiomycetes</taxon>
        <taxon>Eurotiomycetidae</taxon>
        <taxon>Eurotiales</taxon>
        <taxon>Aspergillaceae</taxon>
        <taxon>Aspergillus</taxon>
        <taxon>Aspergillus subgen. Nidulantes</taxon>
    </lineage>
</organism>
<dbReference type="Gene3D" id="3.40.50.720">
    <property type="entry name" value="NAD(P)-binding Rossmann-like Domain"/>
    <property type="match status" value="1"/>
</dbReference>
<keyword evidence="6" id="KW-1185">Reference proteome</keyword>
<dbReference type="EMBL" id="JBFXLQ010000008">
    <property type="protein sequence ID" value="KAL2869786.1"/>
    <property type="molecule type" value="Genomic_DNA"/>
</dbReference>
<keyword evidence="2" id="KW-0560">Oxidoreductase</keyword>
<dbReference type="InterPro" id="IPR013154">
    <property type="entry name" value="ADH-like_N"/>
</dbReference>
<dbReference type="Pfam" id="PF00107">
    <property type="entry name" value="ADH_zinc_N"/>
    <property type="match status" value="1"/>
</dbReference>
<evidence type="ECO:0000313" key="6">
    <source>
        <dbReference type="Proteomes" id="UP001610432"/>
    </source>
</evidence>
<dbReference type="PANTHER" id="PTHR45348:SF2">
    <property type="entry name" value="ZINC-TYPE ALCOHOL DEHYDROGENASE-LIKE PROTEIN C2E1P3.01"/>
    <property type="match status" value="1"/>
</dbReference>
<dbReference type="InterPro" id="IPR013149">
    <property type="entry name" value="ADH-like_C"/>
</dbReference>
<evidence type="ECO:0000256" key="1">
    <source>
        <dbReference type="ARBA" id="ARBA00008072"/>
    </source>
</evidence>
<evidence type="ECO:0000259" key="4">
    <source>
        <dbReference type="SMART" id="SM00829"/>
    </source>
</evidence>
<comment type="similarity">
    <text evidence="1">Belongs to the zinc-containing alcohol dehydrogenase family.</text>
</comment>
<gene>
    <name evidence="5" type="ORF">BJX67DRAFT_321116</name>
</gene>
<proteinExistence type="inferred from homology"/>
<dbReference type="Pfam" id="PF08240">
    <property type="entry name" value="ADH_N"/>
    <property type="match status" value="1"/>
</dbReference>
<evidence type="ECO:0000256" key="2">
    <source>
        <dbReference type="ARBA" id="ARBA00023002"/>
    </source>
</evidence>
<dbReference type="Proteomes" id="UP001610432">
    <property type="component" value="Unassembled WGS sequence"/>
</dbReference>
<comment type="caution">
    <text evidence="5">The sequence shown here is derived from an EMBL/GenBank/DDBJ whole genome shotgun (WGS) entry which is preliminary data.</text>
</comment>
<feature type="domain" description="Enoyl reductase (ER)" evidence="4">
    <location>
        <begin position="12"/>
        <end position="354"/>
    </location>
</feature>
<dbReference type="InterPro" id="IPR036291">
    <property type="entry name" value="NAD(P)-bd_dom_sf"/>
</dbReference>
<dbReference type="PANTHER" id="PTHR45348">
    <property type="entry name" value="HYPOTHETICAL OXIDOREDUCTASE (EUROFUNG)"/>
    <property type="match status" value="1"/>
</dbReference>
<reference evidence="5 6" key="1">
    <citation type="submission" date="2024-07" db="EMBL/GenBank/DDBJ databases">
        <title>Section-level genome sequencing and comparative genomics of Aspergillus sections Usti and Cavernicolus.</title>
        <authorList>
            <consortium name="Lawrence Berkeley National Laboratory"/>
            <person name="Nybo J.L."/>
            <person name="Vesth T.C."/>
            <person name="Theobald S."/>
            <person name="Frisvad J.C."/>
            <person name="Larsen T.O."/>
            <person name="Kjaerboelling I."/>
            <person name="Rothschild-Mancinelli K."/>
            <person name="Lyhne E.K."/>
            <person name="Kogle M.E."/>
            <person name="Barry K."/>
            <person name="Clum A."/>
            <person name="Na H."/>
            <person name="Ledsgaard L."/>
            <person name="Lin J."/>
            <person name="Lipzen A."/>
            <person name="Kuo A."/>
            <person name="Riley R."/>
            <person name="Mondo S."/>
            <person name="Labutti K."/>
            <person name="Haridas S."/>
            <person name="Pangalinan J."/>
            <person name="Salamov A.A."/>
            <person name="Simmons B.A."/>
            <person name="Magnuson J.K."/>
            <person name="Chen J."/>
            <person name="Drula E."/>
            <person name="Henrissat B."/>
            <person name="Wiebenga A."/>
            <person name="Lubbers R.J."/>
            <person name="Gomes A.C."/>
            <person name="Macurrencykelacurrency M.R."/>
            <person name="Stajich J."/>
            <person name="Grigoriev I.V."/>
            <person name="Mortensen U.H."/>
            <person name="De Vries R.P."/>
            <person name="Baker S.E."/>
            <person name="Andersen M.R."/>
        </authorList>
    </citation>
    <scope>NUCLEOTIDE SEQUENCE [LARGE SCALE GENOMIC DNA]</scope>
    <source>
        <strain evidence="5 6">CBS 449.75</strain>
    </source>
</reference>
<dbReference type="GeneID" id="98142404"/>
<name>A0ABR4LZA1_9EURO</name>
<accession>A0ABR4LZA1</accession>
<dbReference type="Gene3D" id="3.90.180.10">
    <property type="entry name" value="Medium-chain alcohol dehydrogenases, catalytic domain"/>
    <property type="match status" value="1"/>
</dbReference>
<dbReference type="SMART" id="SM00829">
    <property type="entry name" value="PKS_ER"/>
    <property type="match status" value="1"/>
</dbReference>
<dbReference type="SUPFAM" id="SSF50129">
    <property type="entry name" value="GroES-like"/>
    <property type="match status" value="1"/>
</dbReference>
<evidence type="ECO:0000313" key="5">
    <source>
        <dbReference type="EMBL" id="KAL2869786.1"/>
    </source>
</evidence>
<dbReference type="RefSeq" id="XP_070888765.1">
    <property type="nucleotide sequence ID" value="XM_071027332.1"/>
</dbReference>
<dbReference type="SUPFAM" id="SSF51735">
    <property type="entry name" value="NAD(P)-binding Rossmann-fold domains"/>
    <property type="match status" value="1"/>
</dbReference>
<feature type="region of interest" description="Disordered" evidence="3">
    <location>
        <begin position="1"/>
        <end position="27"/>
    </location>
</feature>
<dbReference type="InterPro" id="IPR011032">
    <property type="entry name" value="GroES-like_sf"/>
</dbReference>
<evidence type="ECO:0000256" key="3">
    <source>
        <dbReference type="SAM" id="MobiDB-lite"/>
    </source>
</evidence>
<protein>
    <submittedName>
        <fullName evidence="5">Alcohol dehydrogenase</fullName>
    </submittedName>
</protein>
<dbReference type="InterPro" id="IPR020843">
    <property type="entry name" value="ER"/>
</dbReference>
<dbReference type="InterPro" id="IPR047122">
    <property type="entry name" value="Trans-enoyl_RdTase-like"/>
</dbReference>
<sequence>MKALLTNPQKPPSLSTSHPIPSVTPTSHPSALLIRTVAVALNPTDWKAIDRGQKTPSVIGCDYAGVVEAIGPAVTKRFKIGDRVAGFVHGCNDLDPSEGAFAEFLFAPADLQIVLPDTLSFEEGATLGIAVTTVGQGLYQSLKLELPSADSDPRSGNRDPTDGNRTILIYGGSTAMGTLAIQFAKLSGYHVIATCSPRNFDLVRGYGADAVFDYRDPGAPRAIREYTGDGLRLVFDTISLPESVEFCDAAISSAGGGEYSGLLREESRRSDVKSRVTVGYTVFGVEKQFGEDIRIPARREDREFGKMFVELARELFARGKLRTHPVAVRPGGLQGVMQGLEDLRLGKVRGEKLVYRVEETP</sequence>
<dbReference type="CDD" id="cd08249">
    <property type="entry name" value="enoyl_reductase_like"/>
    <property type="match status" value="1"/>
</dbReference>